<dbReference type="InterPro" id="IPR029058">
    <property type="entry name" value="AB_hydrolase_fold"/>
</dbReference>
<accession>A0A386HR37</accession>
<reference evidence="1 2" key="1">
    <citation type="submission" date="2018-09" db="EMBL/GenBank/DDBJ databases">
        <title>Arachidicoccus sp. nov., a bacterium isolated from soil.</title>
        <authorList>
            <person name="Weon H.-Y."/>
            <person name="Kwon S.-W."/>
            <person name="Lee S.A."/>
        </authorList>
    </citation>
    <scope>NUCLEOTIDE SEQUENCE [LARGE SCALE GENOMIC DNA]</scope>
    <source>
        <strain evidence="1 2">KIS59-12</strain>
    </source>
</reference>
<dbReference type="Proteomes" id="UP000266118">
    <property type="component" value="Chromosome"/>
</dbReference>
<dbReference type="KEGG" id="ark:D6B99_11250"/>
<keyword evidence="2" id="KW-1185">Reference proteome</keyword>
<protein>
    <submittedName>
        <fullName evidence="1">Alpha/beta hydrolase</fullName>
    </submittedName>
</protein>
<evidence type="ECO:0000313" key="2">
    <source>
        <dbReference type="Proteomes" id="UP000266118"/>
    </source>
</evidence>
<proteinExistence type="predicted"/>
<dbReference type="EMBL" id="CP032489">
    <property type="protein sequence ID" value="AYD48119.1"/>
    <property type="molecule type" value="Genomic_DNA"/>
</dbReference>
<sequence length="216" mass="24894">MNAYFISGLGADKQMFRRIELPEEFNIVYLEWINPLKGESFEHYAKRLAQGIDQSTDFILIGLSLGGLISVEMNKFLRPTFTILISSVVNKQALPFWFVVAGRLHVPKITPSYFYHHNNFFTNWLFGAHSKEDKQLLKSVMRNASPGFVHWAIPRILNWNNKLIPERMLHLHGTKDVILPFRRIKNAIGVEGGTHFMVFNRAKEINKILADKLSAI</sequence>
<dbReference type="GO" id="GO:0016787">
    <property type="term" value="F:hydrolase activity"/>
    <property type="evidence" value="ECO:0007669"/>
    <property type="project" value="UniProtKB-KW"/>
</dbReference>
<keyword evidence="1" id="KW-0378">Hydrolase</keyword>
<organism evidence="1 2">
    <name type="scientific">Arachidicoccus soli</name>
    <dbReference type="NCBI Taxonomy" id="2341117"/>
    <lineage>
        <taxon>Bacteria</taxon>
        <taxon>Pseudomonadati</taxon>
        <taxon>Bacteroidota</taxon>
        <taxon>Chitinophagia</taxon>
        <taxon>Chitinophagales</taxon>
        <taxon>Chitinophagaceae</taxon>
        <taxon>Arachidicoccus</taxon>
    </lineage>
</organism>
<dbReference type="RefSeq" id="WP_119988361.1">
    <property type="nucleotide sequence ID" value="NZ_CP032489.1"/>
</dbReference>
<dbReference type="AlphaFoldDB" id="A0A386HR37"/>
<gene>
    <name evidence="1" type="ORF">D6B99_11250</name>
</gene>
<dbReference type="SUPFAM" id="SSF53474">
    <property type="entry name" value="alpha/beta-Hydrolases"/>
    <property type="match status" value="1"/>
</dbReference>
<evidence type="ECO:0000313" key="1">
    <source>
        <dbReference type="EMBL" id="AYD48119.1"/>
    </source>
</evidence>
<name>A0A386HR37_9BACT</name>
<dbReference type="OrthoDB" id="659408at2"/>
<dbReference type="Gene3D" id="3.40.50.1820">
    <property type="entry name" value="alpha/beta hydrolase"/>
    <property type="match status" value="1"/>
</dbReference>